<evidence type="ECO:0000313" key="2">
    <source>
        <dbReference type="EMBL" id="MDJ1168265.1"/>
    </source>
</evidence>
<dbReference type="EMBL" id="JAQOSP010000010">
    <property type="protein sequence ID" value="MDJ1168265.1"/>
    <property type="molecule type" value="Genomic_DNA"/>
</dbReference>
<sequence length="575" mass="66173">MLYLAEVQIQKGFMGNKAMIKLLACQRSEQNWSSVSEELIELAEPGTLKDGALVLVEVANKKIQRPPQDAARPLIGILQKFSTLQGKFEGQEEEIEQWKQSLTFQAQELNRREMELVAREDELAQLEEEAEKLDEKRQEIQTLSEEAERQREEFERKSQDLEGAWAHLRGEQQRLEEQKGELSAATVLDEEKATQIRQSLQSLSEAVAPTETLREAVGQMTAAISEQQQVLDQHWQRLEQSKGQTSQQEGEVNQLKTRIDSRWQEWNEAQGVLEKAQIDLKTQESLLQIKQDLLPQMQSRLSQTERLCQEIQQLSDASGNPTVTIDRQALENMPIDELQQRVGELEEDLRRASGFVKDQEEELRYQLEAIDELKQKIEQASEYDRLSLETELSSEQESYDFLNESLVGSRRNLAEREVVFKAHESILRQRQGYPAEPGQEALLDFAPVLEAAESQRQQQLEQVQRMEAEISQIQGAINQARELVNSQMAEQETKRNEIKQLETTLVGQEQSWVEARGKVGVYEEMLQPIQDRLAQYREKVEHLQEAITGIQSTNDRQLQAISQLQQTVTELTQTQ</sequence>
<dbReference type="Proteomes" id="UP001235303">
    <property type="component" value="Unassembled WGS sequence"/>
</dbReference>
<feature type="coiled-coil region" evidence="1">
    <location>
        <begin position="109"/>
        <end position="164"/>
    </location>
</feature>
<comment type="caution">
    <text evidence="2">The sequence shown here is derived from an EMBL/GenBank/DDBJ whole genome shotgun (WGS) entry which is preliminary data.</text>
</comment>
<organism evidence="2 3">
    <name type="scientific">Roseofilum acuticapitatum BLCC-M154</name>
    <dbReference type="NCBI Taxonomy" id="3022444"/>
    <lineage>
        <taxon>Bacteria</taxon>
        <taxon>Bacillati</taxon>
        <taxon>Cyanobacteriota</taxon>
        <taxon>Cyanophyceae</taxon>
        <taxon>Desertifilales</taxon>
        <taxon>Desertifilaceae</taxon>
        <taxon>Roseofilum</taxon>
        <taxon>Roseofilum acuticapitatum</taxon>
    </lineage>
</organism>
<feature type="coiled-coil region" evidence="1">
    <location>
        <begin position="449"/>
        <end position="574"/>
    </location>
</feature>
<keyword evidence="3" id="KW-1185">Reference proteome</keyword>
<feature type="coiled-coil region" evidence="1">
    <location>
        <begin position="335"/>
        <end position="376"/>
    </location>
</feature>
<name>A0ABT7AMZ2_9CYAN</name>
<evidence type="ECO:0000313" key="3">
    <source>
        <dbReference type="Proteomes" id="UP001235303"/>
    </source>
</evidence>
<protein>
    <submittedName>
        <fullName evidence="2">Pilus motility taxis protein HmpF</fullName>
    </submittedName>
</protein>
<dbReference type="InterPro" id="IPR047813">
    <property type="entry name" value="HmpF"/>
</dbReference>
<proteinExistence type="predicted"/>
<evidence type="ECO:0000256" key="1">
    <source>
        <dbReference type="SAM" id="Coils"/>
    </source>
</evidence>
<dbReference type="SUPFAM" id="SSF57997">
    <property type="entry name" value="Tropomyosin"/>
    <property type="match status" value="1"/>
</dbReference>
<dbReference type="NCBIfam" id="NF038350">
    <property type="entry name" value="taxis_HmpF"/>
    <property type="match status" value="1"/>
</dbReference>
<gene>
    <name evidence="2" type="primary">hmpF</name>
    <name evidence="2" type="ORF">PMG71_02340</name>
</gene>
<accession>A0ABT7AMZ2</accession>
<keyword evidence="1" id="KW-0175">Coiled coil</keyword>
<dbReference type="RefSeq" id="WP_283752029.1">
    <property type="nucleotide sequence ID" value="NZ_JAQOSP010000010.1"/>
</dbReference>
<reference evidence="2 3" key="1">
    <citation type="submission" date="2023-01" db="EMBL/GenBank/DDBJ databases">
        <title>Novel diversity within Roseofilum (Cyanobacteria; Desertifilaceae) from marine benthic mats with descriptions of four novel species.</title>
        <authorList>
            <person name="Wang Y."/>
            <person name="Berthold D.E."/>
            <person name="Hu J."/>
            <person name="Lefler F.W."/>
            <person name="Laughinghouse H.D. IV."/>
        </authorList>
    </citation>
    <scope>NUCLEOTIDE SEQUENCE [LARGE SCALE GENOMIC DNA]</scope>
    <source>
        <strain evidence="2 3">BLCC-M154</strain>
    </source>
</reference>